<reference evidence="2" key="1">
    <citation type="submission" date="2022-10" db="EMBL/GenBank/DDBJ databases">
        <title>Vagococcus sp. isolated from poultry meat.</title>
        <authorList>
            <person name="Johansson P."/>
            <person name="Bjorkroth J."/>
        </authorList>
    </citation>
    <scope>NUCLEOTIDE SEQUENCE</scope>
    <source>
        <strain evidence="2">PNs007</strain>
    </source>
</reference>
<evidence type="ECO:0000313" key="2">
    <source>
        <dbReference type="EMBL" id="MDF0480824.1"/>
    </source>
</evidence>
<name>A0ABT5X498_9ENTE</name>
<protein>
    <submittedName>
        <fullName evidence="2">Uncharacterized protein</fullName>
    </submittedName>
</protein>
<organism evidence="2 3">
    <name type="scientific">Vagococcus proximus</name>
    <dbReference type="NCBI Taxonomy" id="2991417"/>
    <lineage>
        <taxon>Bacteria</taxon>
        <taxon>Bacillati</taxon>
        <taxon>Bacillota</taxon>
        <taxon>Bacilli</taxon>
        <taxon>Lactobacillales</taxon>
        <taxon>Enterococcaceae</taxon>
        <taxon>Vagococcus</taxon>
    </lineage>
</organism>
<proteinExistence type="predicted"/>
<evidence type="ECO:0000313" key="3">
    <source>
        <dbReference type="Proteomes" id="UP001147148"/>
    </source>
</evidence>
<dbReference type="EMBL" id="JAPDSH010000012">
    <property type="protein sequence ID" value="MDF0480824.1"/>
    <property type="molecule type" value="Genomic_DNA"/>
</dbReference>
<sequence length="268" mass="30779">MLKKLLLIGLAVLMLVASFGAGAYGTRVYLERENAKSDRKEESSTVERLSAEIAELATYSEMELEADKLPLSVDVMSKKIARIYSEVSDLSDGQLKKESLLASLKRVELDYEEKVKAAEELKKQQEEQRALEETKQAEALKEAEEKRKFAERELEEAKKREQEYKIHVKESESTRETEKEKSKEDESLFKIPKIFTKGQAKTKAEEWYEKEHPLDSENRLESQVSGKESDSKGTFWTVKGQLKEGHRSRSKTVFEVKVYDNGEVISEN</sequence>
<dbReference type="Proteomes" id="UP001147148">
    <property type="component" value="Unassembled WGS sequence"/>
</dbReference>
<feature type="compositionally biased region" description="Basic and acidic residues" evidence="1">
    <location>
        <begin position="128"/>
        <end position="188"/>
    </location>
</feature>
<comment type="caution">
    <text evidence="2">The sequence shown here is derived from an EMBL/GenBank/DDBJ whole genome shotgun (WGS) entry which is preliminary data.</text>
</comment>
<feature type="compositionally biased region" description="Basic and acidic residues" evidence="1">
    <location>
        <begin position="202"/>
        <end position="220"/>
    </location>
</feature>
<dbReference type="RefSeq" id="WP_275472372.1">
    <property type="nucleotide sequence ID" value="NZ_JAPDSH010000012.1"/>
</dbReference>
<feature type="region of interest" description="Disordered" evidence="1">
    <location>
        <begin position="128"/>
        <end position="232"/>
    </location>
</feature>
<keyword evidence="3" id="KW-1185">Reference proteome</keyword>
<accession>A0ABT5X498</accession>
<gene>
    <name evidence="2" type="ORF">OL233_11090</name>
</gene>
<evidence type="ECO:0000256" key="1">
    <source>
        <dbReference type="SAM" id="MobiDB-lite"/>
    </source>
</evidence>